<reference evidence="2 3" key="1">
    <citation type="journal article" date="2017" name="Environ. Microbiol.">
        <title>Decay of the glycolytic pathway and adaptation to intranuclear parasitism within Enterocytozoonidae microsporidia.</title>
        <authorList>
            <person name="Wiredu Boakye D."/>
            <person name="Jaroenlak P."/>
            <person name="Prachumwat A."/>
            <person name="Williams T.A."/>
            <person name="Bateman K.S."/>
            <person name="Itsathitphaisarn O."/>
            <person name="Sritunyalucksana K."/>
            <person name="Paszkiewicz K.H."/>
            <person name="Moore K.A."/>
            <person name="Stentiford G.D."/>
            <person name="Williams B.A."/>
        </authorList>
    </citation>
    <scope>NUCLEOTIDE SEQUENCE [LARGE SCALE GENOMIC DNA]</scope>
    <source>
        <strain evidence="2 3">GB1</strain>
    </source>
</reference>
<organism evidence="2 3">
    <name type="scientific">Enterospora canceri</name>
    <dbReference type="NCBI Taxonomy" id="1081671"/>
    <lineage>
        <taxon>Eukaryota</taxon>
        <taxon>Fungi</taxon>
        <taxon>Fungi incertae sedis</taxon>
        <taxon>Microsporidia</taxon>
        <taxon>Enterocytozoonidae</taxon>
        <taxon>Enterospora</taxon>
    </lineage>
</organism>
<accession>A0A1Y1S8B3</accession>
<name>A0A1Y1S8B3_9MICR</name>
<evidence type="ECO:0000313" key="2">
    <source>
        <dbReference type="EMBL" id="ORD94724.1"/>
    </source>
</evidence>
<feature type="region of interest" description="Disordered" evidence="1">
    <location>
        <begin position="307"/>
        <end position="333"/>
    </location>
</feature>
<dbReference type="Proteomes" id="UP000192639">
    <property type="component" value="Unassembled WGS sequence"/>
</dbReference>
<sequence length="422" mass="48748">MAVHKLLQQGVYVFKKTQQSFMHTAEMYTKLLSLDLQTTDLKIIVNNYNSREKKMKLGAFLIENKDKICEIFKWTNSHEIRILVLKIICKTLSKKQITQTSFFRAMTKKAIEMGFPGFLIHFNFLFNHKITCAQFTQLICVEKNVDLTKGAVFMDTDSMKFYAGNNTVILYNSSIIEIAVSKKSLEILAKADKTVTVTLDDSEQSMVFIAETCKVYKGKTTKNINELDDVNGILQGSTNTQENESVELKQLQSILQSQRIMKCTFDLEKNEEVIIPNSQIIEQRPVNEAQQELLNMQVPVVPDAQEPEFVNSSEPNDLPENKTNANSSKKMIENDVNDDSSLSIDEFKNHRRTKRRTKRLRNLKSKQKKTKITCIGSNVVDDINEWFDLYMKLNKNNFKKLLRIAKKRKKEMLSLARTKIRQ</sequence>
<dbReference type="EMBL" id="LWDP01000010">
    <property type="protein sequence ID" value="ORD94724.1"/>
    <property type="molecule type" value="Genomic_DNA"/>
</dbReference>
<evidence type="ECO:0000256" key="1">
    <source>
        <dbReference type="SAM" id="MobiDB-lite"/>
    </source>
</evidence>
<comment type="caution">
    <text evidence="2">The sequence shown here is derived from an EMBL/GenBank/DDBJ whole genome shotgun (WGS) entry which is preliminary data.</text>
</comment>
<dbReference type="VEuPathDB" id="MicrosporidiaDB:ECANGB1_27"/>
<proteinExistence type="predicted"/>
<dbReference type="AlphaFoldDB" id="A0A1Y1S8B3"/>
<keyword evidence="3" id="KW-1185">Reference proteome</keyword>
<evidence type="ECO:0000313" key="3">
    <source>
        <dbReference type="Proteomes" id="UP000192639"/>
    </source>
</evidence>
<protein>
    <submittedName>
        <fullName evidence="2">Uncharacterized protein</fullName>
    </submittedName>
</protein>
<feature type="compositionally biased region" description="Polar residues" evidence="1">
    <location>
        <begin position="310"/>
        <end position="329"/>
    </location>
</feature>
<gene>
    <name evidence="2" type="ORF">ECANGB1_27</name>
</gene>